<protein>
    <recommendedName>
        <fullName evidence="4">DUF4129 domain-containing protein</fullName>
    </recommendedName>
</protein>
<proteinExistence type="predicted"/>
<evidence type="ECO:0000313" key="3">
    <source>
        <dbReference type="Proteomes" id="UP000199031"/>
    </source>
</evidence>
<evidence type="ECO:0000256" key="1">
    <source>
        <dbReference type="SAM" id="Phobius"/>
    </source>
</evidence>
<organism evidence="2 3">
    <name type="scientific">Parafilimonas terrae</name>
    <dbReference type="NCBI Taxonomy" id="1465490"/>
    <lineage>
        <taxon>Bacteria</taxon>
        <taxon>Pseudomonadati</taxon>
        <taxon>Bacteroidota</taxon>
        <taxon>Chitinophagia</taxon>
        <taxon>Chitinophagales</taxon>
        <taxon>Chitinophagaceae</taxon>
        <taxon>Parafilimonas</taxon>
    </lineage>
</organism>
<sequence length="339" mass="39335">MLLRKILILFFGLPASRLCGITVASQHFGSNIIVRLSLHSFSSSIKYALTSCCLFLITQTAYTQLDSNYVDTVSMQHIDTVVQGGETVTYNDEDDGYVDTTVKHIYDTSQYFFNWKPGASEPFVKEKIAQRGLADAAVDEFKQDEDFWYIPAIEKLETRLKNDPKFRDSLLNAHNRELVDERQKSILYQPWFNNLLWIIMIGIFAAAIIYFLVQNKVNIFSGNAASAAGENNEDGHEDIFSLSYTKLIQNAEKQNDYRVAIRLMFLQTLKLLSDVNAIQYQPDYTDQHYLQQLYASKYYDDFFKVMHSYEYAWFGKFDIAAERYAVIKNEFIKLQNRIR</sequence>
<keyword evidence="1" id="KW-0472">Membrane</keyword>
<keyword evidence="1" id="KW-1133">Transmembrane helix</keyword>
<dbReference type="AlphaFoldDB" id="A0A1I5WWH0"/>
<name>A0A1I5WWH0_9BACT</name>
<feature type="transmembrane region" description="Helical" evidence="1">
    <location>
        <begin position="191"/>
        <end position="213"/>
    </location>
</feature>
<evidence type="ECO:0008006" key="4">
    <source>
        <dbReference type="Google" id="ProtNLM"/>
    </source>
</evidence>
<gene>
    <name evidence="2" type="ORF">SAMN05444277_10739</name>
</gene>
<reference evidence="2 3" key="1">
    <citation type="submission" date="2016-10" db="EMBL/GenBank/DDBJ databases">
        <authorList>
            <person name="de Groot N.N."/>
        </authorList>
    </citation>
    <scope>NUCLEOTIDE SEQUENCE [LARGE SCALE GENOMIC DNA]</scope>
    <source>
        <strain evidence="2 3">DSM 28286</strain>
    </source>
</reference>
<evidence type="ECO:0000313" key="2">
    <source>
        <dbReference type="EMBL" id="SFQ23876.1"/>
    </source>
</evidence>
<keyword evidence="3" id="KW-1185">Reference proteome</keyword>
<accession>A0A1I5WWH0</accession>
<dbReference type="STRING" id="1465490.SAMN05444277_10739"/>
<dbReference type="Proteomes" id="UP000199031">
    <property type="component" value="Unassembled WGS sequence"/>
</dbReference>
<dbReference type="EMBL" id="FOXQ01000007">
    <property type="protein sequence ID" value="SFQ23876.1"/>
    <property type="molecule type" value="Genomic_DNA"/>
</dbReference>
<keyword evidence="1" id="KW-0812">Transmembrane</keyword>